<evidence type="ECO:0000256" key="3">
    <source>
        <dbReference type="ARBA" id="ARBA00022448"/>
    </source>
</evidence>
<proteinExistence type="inferred from homology"/>
<evidence type="ECO:0000313" key="10">
    <source>
        <dbReference type="EMBL" id="SIQ04481.1"/>
    </source>
</evidence>
<dbReference type="NCBIfam" id="TIGR01297">
    <property type="entry name" value="CDF"/>
    <property type="match status" value="1"/>
</dbReference>
<dbReference type="GO" id="GO:0016020">
    <property type="term" value="C:membrane"/>
    <property type="evidence" value="ECO:0007669"/>
    <property type="project" value="UniProtKB-SubCell"/>
</dbReference>
<reference evidence="11" key="1">
    <citation type="submission" date="2017-01" db="EMBL/GenBank/DDBJ databases">
        <authorList>
            <person name="Varghese N."/>
            <person name="Submissions S."/>
        </authorList>
    </citation>
    <scope>NUCLEOTIDE SEQUENCE [LARGE SCALE GENOMIC DNA]</scope>
    <source>
        <strain evidence="11">ATCC 700103</strain>
    </source>
</reference>
<gene>
    <name evidence="10" type="ORF">SAMN05421834_101115</name>
</gene>
<dbReference type="GO" id="GO:0008324">
    <property type="term" value="F:monoatomic cation transmembrane transporter activity"/>
    <property type="evidence" value="ECO:0007669"/>
    <property type="project" value="InterPro"/>
</dbReference>
<keyword evidence="5 7" id="KW-1133">Transmembrane helix</keyword>
<dbReference type="PANTHER" id="PTHR43840:SF15">
    <property type="entry name" value="MITOCHONDRIAL METAL TRANSPORTER 1-RELATED"/>
    <property type="match status" value="1"/>
</dbReference>
<feature type="domain" description="Cation efflux protein transmembrane" evidence="8">
    <location>
        <begin position="15"/>
        <end position="207"/>
    </location>
</feature>
<dbReference type="STRING" id="56779.SAMN05421834_101115"/>
<dbReference type="Gene3D" id="3.30.70.1350">
    <property type="entry name" value="Cation efflux protein, cytoplasmic domain"/>
    <property type="match status" value="1"/>
</dbReference>
<dbReference type="InterPro" id="IPR050291">
    <property type="entry name" value="CDF_Transporter"/>
</dbReference>
<dbReference type="EMBL" id="FTNC01000001">
    <property type="protein sequence ID" value="SIQ04481.1"/>
    <property type="molecule type" value="Genomic_DNA"/>
</dbReference>
<evidence type="ECO:0000256" key="7">
    <source>
        <dbReference type="SAM" id="Phobius"/>
    </source>
</evidence>
<organism evidence="10 11">
    <name type="scientific">Halanaerobium kushneri</name>
    <dbReference type="NCBI Taxonomy" id="56779"/>
    <lineage>
        <taxon>Bacteria</taxon>
        <taxon>Bacillati</taxon>
        <taxon>Bacillota</taxon>
        <taxon>Clostridia</taxon>
        <taxon>Halanaerobiales</taxon>
        <taxon>Halanaerobiaceae</taxon>
        <taxon>Halanaerobium</taxon>
    </lineage>
</organism>
<dbReference type="InterPro" id="IPR002524">
    <property type="entry name" value="Cation_efflux"/>
</dbReference>
<dbReference type="OrthoDB" id="9806522at2"/>
<name>A0A1N6PJH2_9FIRM</name>
<evidence type="ECO:0000256" key="1">
    <source>
        <dbReference type="ARBA" id="ARBA00004141"/>
    </source>
</evidence>
<dbReference type="InterPro" id="IPR027469">
    <property type="entry name" value="Cation_efflux_TMD_sf"/>
</dbReference>
<evidence type="ECO:0000256" key="5">
    <source>
        <dbReference type="ARBA" id="ARBA00022989"/>
    </source>
</evidence>
<keyword evidence="6 7" id="KW-0472">Membrane</keyword>
<feature type="domain" description="Cation efflux protein cytoplasmic" evidence="9">
    <location>
        <begin position="214"/>
        <end position="288"/>
    </location>
</feature>
<keyword evidence="3" id="KW-0813">Transport</keyword>
<dbReference type="SUPFAM" id="SSF161111">
    <property type="entry name" value="Cation efflux protein transmembrane domain-like"/>
    <property type="match status" value="1"/>
</dbReference>
<dbReference type="Pfam" id="PF01545">
    <property type="entry name" value="Cation_efflux"/>
    <property type="match status" value="1"/>
</dbReference>
<protein>
    <submittedName>
        <fullName evidence="10">Cation diffusion facilitator family transporter</fullName>
    </submittedName>
</protein>
<dbReference type="InterPro" id="IPR036837">
    <property type="entry name" value="Cation_efflux_CTD_sf"/>
</dbReference>
<feature type="transmembrane region" description="Helical" evidence="7">
    <location>
        <begin position="81"/>
        <end position="99"/>
    </location>
</feature>
<dbReference type="SUPFAM" id="SSF160240">
    <property type="entry name" value="Cation efflux protein cytoplasmic domain-like"/>
    <property type="match status" value="1"/>
</dbReference>
<feature type="transmembrane region" description="Helical" evidence="7">
    <location>
        <begin position="12"/>
        <end position="33"/>
    </location>
</feature>
<dbReference type="PANTHER" id="PTHR43840">
    <property type="entry name" value="MITOCHONDRIAL METAL TRANSPORTER 1-RELATED"/>
    <property type="match status" value="1"/>
</dbReference>
<evidence type="ECO:0000313" key="11">
    <source>
        <dbReference type="Proteomes" id="UP000185669"/>
    </source>
</evidence>
<feature type="transmembrane region" description="Helical" evidence="7">
    <location>
        <begin position="39"/>
        <end position="61"/>
    </location>
</feature>
<dbReference type="InterPro" id="IPR058533">
    <property type="entry name" value="Cation_efflux_TM"/>
</dbReference>
<evidence type="ECO:0000256" key="4">
    <source>
        <dbReference type="ARBA" id="ARBA00022692"/>
    </source>
</evidence>
<evidence type="ECO:0000259" key="9">
    <source>
        <dbReference type="Pfam" id="PF16916"/>
    </source>
</evidence>
<sequence>MFEEKRYKIGKKVSIIGLIVNILLSIIKIIVGITFSSMALIADGLHTVSDIASTIVILISIRFSQTPADRNHPYGHGKAEAIGTALLGLILLTTGFLLIKNTYSSIFDENIIQPGFIALWIAFFSIIIKEALYQYTVKMGRKINSKGLIADAHHHRSDAFSSIAALIGVTGSRLGFSYLDPLAGLIVAIFIAKIGFDILKDAVNELMDCIPDLSQVKEFKQIANAVNRVNNVGDIKLRSYGPSIFVEISIAVDNNLTVGEGHNVAKDVEKRLKDSDESIQDVLVHVDPW</sequence>
<accession>A0A1N6PJH2</accession>
<comment type="similarity">
    <text evidence="2">Belongs to the cation diffusion facilitator (CDF) transporter (TC 2.A.4) family.</text>
</comment>
<keyword evidence="11" id="KW-1185">Reference proteome</keyword>
<dbReference type="InterPro" id="IPR027470">
    <property type="entry name" value="Cation_efflux_CTD"/>
</dbReference>
<dbReference type="Pfam" id="PF16916">
    <property type="entry name" value="ZT_dimer"/>
    <property type="match status" value="1"/>
</dbReference>
<dbReference type="FunFam" id="1.20.1510.10:FF:000006">
    <property type="entry name" value="Divalent cation efflux transporter"/>
    <property type="match status" value="1"/>
</dbReference>
<dbReference type="Proteomes" id="UP000185669">
    <property type="component" value="Unassembled WGS sequence"/>
</dbReference>
<evidence type="ECO:0000256" key="2">
    <source>
        <dbReference type="ARBA" id="ARBA00008114"/>
    </source>
</evidence>
<keyword evidence="4 7" id="KW-0812">Transmembrane</keyword>
<dbReference type="Gene3D" id="1.20.1510.10">
    <property type="entry name" value="Cation efflux protein transmembrane domain"/>
    <property type="match status" value="1"/>
</dbReference>
<feature type="transmembrane region" description="Helical" evidence="7">
    <location>
        <begin position="111"/>
        <end position="132"/>
    </location>
</feature>
<dbReference type="AlphaFoldDB" id="A0A1N6PJH2"/>
<comment type="subcellular location">
    <subcellularLocation>
        <location evidence="1">Membrane</location>
        <topology evidence="1">Multi-pass membrane protein</topology>
    </subcellularLocation>
</comment>
<evidence type="ECO:0000259" key="8">
    <source>
        <dbReference type="Pfam" id="PF01545"/>
    </source>
</evidence>
<evidence type="ECO:0000256" key="6">
    <source>
        <dbReference type="ARBA" id="ARBA00023136"/>
    </source>
</evidence>